<sequence>MRTQAIAAVAGLGMLLAAPALAAPAGDGALGPFAMRGAVSTDDAPRAQFAAPAYRVHPPEGAPLPGEAPGDTRRMIQAFATWTLICDENLRRHRRVCNASQSIVDGDGAFAFSWSLAATSAGAPVFVVRAPVGAWSARTVGLAFGAAEETVIRLESCNASLCLGFLAVDEALRRAIAARASVRVRYRRSETAAPVAIATSLDGLAGAIASLK</sequence>
<evidence type="ECO:0000313" key="3">
    <source>
        <dbReference type="Proteomes" id="UP001055117"/>
    </source>
</evidence>
<evidence type="ECO:0000256" key="1">
    <source>
        <dbReference type="SAM" id="SignalP"/>
    </source>
</evidence>
<accession>A0ABQ4QH09</accession>
<dbReference type="RefSeq" id="WP_238272237.1">
    <property type="nucleotide sequence ID" value="NZ_BPQG01000034.1"/>
</dbReference>
<feature type="chain" id="PRO_5047439282" description="Invasion associated locus B family protein" evidence="1">
    <location>
        <begin position="23"/>
        <end position="212"/>
    </location>
</feature>
<evidence type="ECO:0008006" key="4">
    <source>
        <dbReference type="Google" id="ProtNLM"/>
    </source>
</evidence>
<dbReference type="InterPro" id="IPR010642">
    <property type="entry name" value="Invasion_prot_B"/>
</dbReference>
<dbReference type="Pfam" id="PF06776">
    <property type="entry name" value="IalB"/>
    <property type="match status" value="1"/>
</dbReference>
<evidence type="ECO:0000313" key="2">
    <source>
        <dbReference type="EMBL" id="GJD44513.1"/>
    </source>
</evidence>
<keyword evidence="1" id="KW-0732">Signal</keyword>
<dbReference type="Proteomes" id="UP001055117">
    <property type="component" value="Unassembled WGS sequence"/>
</dbReference>
<protein>
    <recommendedName>
        <fullName evidence="4">Invasion associated locus B family protein</fullName>
    </recommendedName>
</protein>
<reference evidence="2 3" key="1">
    <citation type="journal article" date="2021" name="Front. Microbiol.">
        <title>Comprehensive Comparative Genomics and Phenotyping of Methylobacterium Species.</title>
        <authorList>
            <person name="Alessa O."/>
            <person name="Ogura Y."/>
            <person name="Fujitani Y."/>
            <person name="Takami H."/>
            <person name="Hayashi T."/>
            <person name="Sahin N."/>
            <person name="Tani A."/>
        </authorList>
    </citation>
    <scope>NUCLEOTIDE SEQUENCE [LARGE SCALE GENOMIC DNA]</scope>
    <source>
        <strain evidence="2 3">DSM 23679</strain>
    </source>
</reference>
<dbReference type="Gene3D" id="2.60.40.1880">
    <property type="entry name" value="Invasion associated locus B (IalB) protein"/>
    <property type="match status" value="1"/>
</dbReference>
<feature type="signal peptide" evidence="1">
    <location>
        <begin position="1"/>
        <end position="22"/>
    </location>
</feature>
<organism evidence="2 3">
    <name type="scientific">Methylobacterium cerastii</name>
    <dbReference type="NCBI Taxonomy" id="932741"/>
    <lineage>
        <taxon>Bacteria</taxon>
        <taxon>Pseudomonadati</taxon>
        <taxon>Pseudomonadota</taxon>
        <taxon>Alphaproteobacteria</taxon>
        <taxon>Hyphomicrobiales</taxon>
        <taxon>Methylobacteriaceae</taxon>
        <taxon>Methylobacterium</taxon>
    </lineage>
</organism>
<dbReference type="InterPro" id="IPR038696">
    <property type="entry name" value="IalB_sf"/>
</dbReference>
<name>A0ABQ4QH09_9HYPH</name>
<keyword evidence="3" id="KW-1185">Reference proteome</keyword>
<proteinExistence type="predicted"/>
<comment type="caution">
    <text evidence="2">The sequence shown here is derived from an EMBL/GenBank/DDBJ whole genome shotgun (WGS) entry which is preliminary data.</text>
</comment>
<gene>
    <name evidence="2" type="ORF">AFCDBAGC_2380</name>
</gene>
<dbReference type="EMBL" id="BPQG01000034">
    <property type="protein sequence ID" value="GJD44513.1"/>
    <property type="molecule type" value="Genomic_DNA"/>
</dbReference>